<dbReference type="EMBL" id="RAQM01000007">
    <property type="protein sequence ID" value="RKF04473.1"/>
    <property type="molecule type" value="Genomic_DNA"/>
</dbReference>
<comment type="caution">
    <text evidence="1">The sequence shown here is derived from an EMBL/GenBank/DDBJ whole genome shotgun (WGS) entry which is preliminary data.</text>
</comment>
<proteinExistence type="predicted"/>
<evidence type="ECO:0000313" key="1">
    <source>
        <dbReference type="EMBL" id="RKF04473.1"/>
    </source>
</evidence>
<organism evidence="1 2">
    <name type="scientific">Tenacibaculum lutimaris</name>
    <dbReference type="NCBI Taxonomy" id="285258"/>
    <lineage>
        <taxon>Bacteria</taxon>
        <taxon>Pseudomonadati</taxon>
        <taxon>Bacteroidota</taxon>
        <taxon>Flavobacteriia</taxon>
        <taxon>Flavobacteriales</taxon>
        <taxon>Flavobacteriaceae</taxon>
        <taxon>Tenacibaculum</taxon>
    </lineage>
</organism>
<protein>
    <recommendedName>
        <fullName evidence="3">BetR domain-containing protein</fullName>
    </recommendedName>
</protein>
<accession>A0A420E3J1</accession>
<keyword evidence="2" id="KW-1185">Reference proteome</keyword>
<dbReference type="RefSeq" id="WP_120186409.1">
    <property type="nucleotide sequence ID" value="NZ_RAQM01000007.1"/>
</dbReference>
<name>A0A420E3J1_9FLAO</name>
<evidence type="ECO:0000313" key="2">
    <source>
        <dbReference type="Proteomes" id="UP000285780"/>
    </source>
</evidence>
<evidence type="ECO:0008006" key="3">
    <source>
        <dbReference type="Google" id="ProtNLM"/>
    </source>
</evidence>
<dbReference type="AlphaFoldDB" id="A0A420E3J1"/>
<sequence length="320" mass="37453">MFQKVLLERIKKELRGKSLNDTLAVVLQISYDAAHRRTSLKSKISLDEAVLLAKHFNFSLDTLYGEVVKNYVSVEKTLQIKDEDSLREYFDTSYNLLVETAKDKSFKIYYSAKDIPLFYLIDDSLLSRFKMYVWMKLLCVEFRNVRFDSFYPKLSTIQSGKRLGDFYSFLNVSEIWDTTTINSTLKQIYFYYEAGQISAIEAMSLCRELKVLLNSISEKVLENKGFELYYNELLLMNNNVLVFNQEQQLLFVPNSMLSYFKTADSETCLEAKNYMENQIKHSKLLNTSGEKEQNKFYNKMMQKINALISLIKADSILDFE</sequence>
<reference evidence="1 2" key="1">
    <citation type="submission" date="2018-09" db="EMBL/GenBank/DDBJ databases">
        <title>Genomic Encyclopedia of Archaeal and Bacterial Type Strains, Phase II (KMG-II): from individual species to whole genera.</title>
        <authorList>
            <person name="Goeker M."/>
        </authorList>
    </citation>
    <scope>NUCLEOTIDE SEQUENCE [LARGE SCALE GENOMIC DNA]</scope>
    <source>
        <strain evidence="1 2">DSM 16505</strain>
    </source>
</reference>
<dbReference type="Proteomes" id="UP000285780">
    <property type="component" value="Unassembled WGS sequence"/>
</dbReference>
<gene>
    <name evidence="1" type="ORF">C8N26_1144</name>
</gene>